<evidence type="ECO:0000256" key="2">
    <source>
        <dbReference type="ARBA" id="ARBA00009193"/>
    </source>
</evidence>
<proteinExistence type="inferred from homology"/>
<evidence type="ECO:0000259" key="10">
    <source>
        <dbReference type="Pfam" id="PF05486"/>
    </source>
</evidence>
<evidence type="ECO:0000256" key="8">
    <source>
        <dbReference type="ARBA" id="ARBA00045462"/>
    </source>
</evidence>
<dbReference type="GO" id="GO:0045900">
    <property type="term" value="P:negative regulation of translational elongation"/>
    <property type="evidence" value="ECO:0007669"/>
    <property type="project" value="InterPro"/>
</dbReference>
<dbReference type="PANTHER" id="PTHR12834:SF12">
    <property type="entry name" value="SIGNAL RECOGNITION PARTICLE 9 KDA PROTEIN"/>
    <property type="match status" value="1"/>
</dbReference>
<reference evidence="13" key="3">
    <citation type="submission" date="2020-12" db="UniProtKB">
        <authorList>
            <consortium name="WormBaseParasite"/>
        </authorList>
    </citation>
    <scope>IDENTIFICATION</scope>
</reference>
<reference evidence="12" key="2">
    <citation type="submission" date="2014-09" db="EMBL/GenBank/DDBJ databases">
        <authorList>
            <person name="Martin A.A."/>
        </authorList>
    </citation>
    <scope>NUCLEOTIDE SEQUENCE</scope>
    <source>
        <strain evidence="12">ED321</strain>
    </source>
</reference>
<reference evidence="11" key="1">
    <citation type="submission" date="2014-09" db="EMBL/GenBank/DDBJ databases">
        <authorList>
            <person name="Aslett A.Martin."/>
        </authorList>
    </citation>
    <scope>NUCLEOTIDE SEQUENCE</scope>
    <source>
        <strain evidence="11">ED321 Heterogonic</strain>
    </source>
</reference>
<dbReference type="Proteomes" id="UP000035682">
    <property type="component" value="Unplaced"/>
</dbReference>
<dbReference type="OrthoDB" id="360923at2759"/>
<dbReference type="GO" id="GO:0005786">
    <property type="term" value="C:signal recognition particle, endoplasmic reticulum targeting"/>
    <property type="evidence" value="ECO:0007669"/>
    <property type="project" value="UniProtKB-KW"/>
</dbReference>
<evidence type="ECO:0000256" key="7">
    <source>
        <dbReference type="ARBA" id="ARBA00023274"/>
    </source>
</evidence>
<dbReference type="GO" id="GO:0008312">
    <property type="term" value="F:7S RNA binding"/>
    <property type="evidence" value="ECO:0007669"/>
    <property type="project" value="InterPro"/>
</dbReference>
<accession>A0A090L8W8</accession>
<protein>
    <recommendedName>
        <fullName evidence="3 9">Signal recognition particle 9 kDa protein</fullName>
        <shortName evidence="9">SRP9</shortName>
    </recommendedName>
</protein>
<feature type="domain" description="SRP9" evidence="10">
    <location>
        <begin position="4"/>
        <end position="71"/>
    </location>
</feature>
<evidence type="ECO:0000256" key="9">
    <source>
        <dbReference type="PIRNR" id="PIRNR017029"/>
    </source>
</evidence>
<organism evidence="11">
    <name type="scientific">Strongyloides ratti</name>
    <name type="common">Parasitic roundworm</name>
    <dbReference type="NCBI Taxonomy" id="34506"/>
    <lineage>
        <taxon>Eukaryota</taxon>
        <taxon>Metazoa</taxon>
        <taxon>Ecdysozoa</taxon>
        <taxon>Nematoda</taxon>
        <taxon>Chromadorea</taxon>
        <taxon>Rhabditida</taxon>
        <taxon>Tylenchina</taxon>
        <taxon>Panagrolaimomorpha</taxon>
        <taxon>Strongyloidoidea</taxon>
        <taxon>Strongyloididae</taxon>
        <taxon>Strongyloides</taxon>
    </lineage>
</organism>
<evidence type="ECO:0000256" key="5">
    <source>
        <dbReference type="ARBA" id="ARBA00022884"/>
    </source>
</evidence>
<name>A0A090L8W8_STRRB</name>
<evidence type="ECO:0000313" key="14">
    <source>
        <dbReference type="WormBase" id="SRAE_2000084700"/>
    </source>
</evidence>
<keyword evidence="7 9" id="KW-0687">Ribonucleoprotein</keyword>
<evidence type="ECO:0000313" key="11">
    <source>
        <dbReference type="EMBL" id="CEF66177.1"/>
    </source>
</evidence>
<dbReference type="Gene3D" id="3.30.720.10">
    <property type="entry name" value="Signal recognition particle alu RNA binding heterodimer, srp9/1"/>
    <property type="match status" value="1"/>
</dbReference>
<evidence type="ECO:0000256" key="6">
    <source>
        <dbReference type="ARBA" id="ARBA00023135"/>
    </source>
</evidence>
<evidence type="ECO:0000256" key="4">
    <source>
        <dbReference type="ARBA" id="ARBA00022490"/>
    </source>
</evidence>
<comment type="subcellular location">
    <subcellularLocation>
        <location evidence="1 9">Cytoplasm</location>
    </subcellularLocation>
</comment>
<evidence type="ECO:0000313" key="13">
    <source>
        <dbReference type="WBParaSite" id="SRAE_2000084700.1"/>
    </source>
</evidence>
<dbReference type="EMBL" id="LN609529">
    <property type="protein sequence ID" value="CEF66177.1"/>
    <property type="molecule type" value="Genomic_DNA"/>
</dbReference>
<dbReference type="WBParaSite" id="SRAE_2000084700.1">
    <property type="protein sequence ID" value="SRAE_2000084700.1"/>
    <property type="gene ID" value="WBGene00261047"/>
</dbReference>
<dbReference type="InterPro" id="IPR039914">
    <property type="entry name" value="SRP9-like"/>
</dbReference>
<sequence length="75" mass="8698">MGYIKEYEEFASLAQKLFKANPASSRYSTKYDSKKGSLTIKVTDNVECYIYRTNKLSDLKKTEELTQRLMKICVS</sequence>
<comment type="similarity">
    <text evidence="2 9">Belongs to the SRP9 family.</text>
</comment>
<dbReference type="WormBase" id="SRAE_2000084700">
    <property type="protein sequence ID" value="SRP06632"/>
    <property type="gene ID" value="WBGene00261047"/>
</dbReference>
<gene>
    <name evidence="11 13 14" type="ORF">SRAE_2000084700</name>
</gene>
<keyword evidence="12" id="KW-1185">Reference proteome</keyword>
<dbReference type="Pfam" id="PF05486">
    <property type="entry name" value="SRP9-21"/>
    <property type="match status" value="1"/>
</dbReference>
<dbReference type="AlphaFoldDB" id="A0A090L8W8"/>
<dbReference type="GO" id="GO:0006614">
    <property type="term" value="P:SRP-dependent cotranslational protein targeting to membrane"/>
    <property type="evidence" value="ECO:0007669"/>
    <property type="project" value="InterPro"/>
</dbReference>
<keyword evidence="4 9" id="KW-0963">Cytoplasm</keyword>
<dbReference type="InterPro" id="IPR008832">
    <property type="entry name" value="SRP9"/>
</dbReference>
<keyword evidence="5 9" id="KW-0694">RNA-binding</keyword>
<dbReference type="GeneID" id="36378541"/>
<evidence type="ECO:0000256" key="1">
    <source>
        <dbReference type="ARBA" id="ARBA00004496"/>
    </source>
</evidence>
<comment type="function">
    <text evidence="8 9">Component of the signal recognition particle (SRP) complex, a ribonucleoprotein complex that mediates the cotranslational targeting of secretory and membrane proteins to the endoplasmic reticulum (ER). SRP9 together with SRP14 and the Alu portion of the SRP RNA, constitutes the elongation arrest domain of SRP. The complex of SRP9 and SRP14 is required for SRP RNA binding.</text>
</comment>
<evidence type="ECO:0000313" key="12">
    <source>
        <dbReference type="Proteomes" id="UP000035682"/>
    </source>
</evidence>
<dbReference type="InterPro" id="IPR009018">
    <property type="entry name" value="Signal_recog_particle_SRP9/14"/>
</dbReference>
<dbReference type="SUPFAM" id="SSF54762">
    <property type="entry name" value="Signal recognition particle alu RNA binding heterodimer, SRP9/14"/>
    <property type="match status" value="1"/>
</dbReference>
<keyword evidence="6 9" id="KW-0733">Signal recognition particle</keyword>
<dbReference type="PIRSF" id="PIRSF017029">
    <property type="entry name" value="Signal_recog_particle_SRP9"/>
    <property type="match status" value="1"/>
</dbReference>
<evidence type="ECO:0000256" key="3">
    <source>
        <dbReference type="ARBA" id="ARBA00020414"/>
    </source>
</evidence>
<dbReference type="InterPro" id="IPR039432">
    <property type="entry name" value="SRP9_dom"/>
</dbReference>
<dbReference type="CTD" id="36378541"/>
<dbReference type="RefSeq" id="XP_024505377.1">
    <property type="nucleotide sequence ID" value="XM_024651728.1"/>
</dbReference>
<dbReference type="PANTHER" id="PTHR12834">
    <property type="entry name" value="SIGNAL RECOGNITION PARTICLE 9 KDA PROTEIN"/>
    <property type="match status" value="1"/>
</dbReference>
<dbReference type="STRING" id="34506.A0A090L8W8"/>